<protein>
    <recommendedName>
        <fullName evidence="6">Phage Mu protein F like protein</fullName>
    </recommendedName>
</protein>
<organism evidence="4 5">
    <name type="scientific">Gordonia asplenii</name>
    <dbReference type="NCBI Taxonomy" id="2725283"/>
    <lineage>
        <taxon>Bacteria</taxon>
        <taxon>Bacillati</taxon>
        <taxon>Actinomycetota</taxon>
        <taxon>Actinomycetes</taxon>
        <taxon>Mycobacteriales</taxon>
        <taxon>Gordoniaceae</taxon>
        <taxon>Gordonia</taxon>
    </lineage>
</organism>
<sequence>MSTRRRPRRDAEARYRAEQQLQHAETAIETVVRQAMSDWLDAARQALLYDIALTQPHLTAAGFHQYTGSTDAILGTYGQWRNSLDSEVLPQIGVAFGEAFNAARKSSEYSAYRWQQEYMHEVRDRLVIWPEGAFEDIRPEIEEALAEGESFEQIKDRVGRVLNIDAATREIRADINEVDKALADPNTDPDDIPELRQRRRQLWQAHDESLGEWEWLARRIARTEAHGAREGGALAAAQAMELATGDKYYKRWLSTDDDRTRLTHRVADGQMVPLASPFLVGGFPLQHPGDPEGPAHEVIQCRCSLQILDEGEVQEELQGQDGSLGEVRPGGMRLGPDDPDEARAAVEALAEERGVNPGKDYRADSSVLQAMQPAQPPKPPIVVPADQRGAEIPDLTGHSQADLTDMMDRAYDAENWPLFEAIEAELTRRDEDDADPIQQWLDAEQGWLNDPLPGLPLRDIPDGRDLGSAQGRLFDANEVVLGANPDYAQGKEWQVNCQRCVQAEELRHRGYDATAMPVVMPDAAIDPSSWTPVVLESPPFPYPLTDADRRRIARDLYPDSDGFTDAMRDQVQFVSFSDLWRERDGSPRPFTLADTRRLADDLEQLPAWSRGWVRVDWASQDGAHIFSFQVQETLTGQKVVRFTDPQSRLLRAEDHLSDALGKRAYWKQTDDLMPAEAVRDMIDGR</sequence>
<evidence type="ECO:0000259" key="2">
    <source>
        <dbReference type="Pfam" id="PF04233"/>
    </source>
</evidence>
<feature type="region of interest" description="Disordered" evidence="1">
    <location>
        <begin position="316"/>
        <end position="337"/>
    </location>
</feature>
<evidence type="ECO:0000313" key="5">
    <source>
        <dbReference type="Proteomes" id="UP000550729"/>
    </source>
</evidence>
<dbReference type="EMBL" id="JABBNB010000005">
    <property type="protein sequence ID" value="NMO00814.1"/>
    <property type="molecule type" value="Genomic_DNA"/>
</dbReference>
<dbReference type="AlphaFoldDB" id="A0A848KP43"/>
<reference evidence="4 5" key="1">
    <citation type="submission" date="2020-04" db="EMBL/GenBank/DDBJ databases">
        <title>Gordonia sp. nov. TBRC 11910.</title>
        <authorList>
            <person name="Suriyachadkun C."/>
        </authorList>
    </citation>
    <scope>NUCLEOTIDE SEQUENCE [LARGE SCALE GENOMIC DNA]</scope>
    <source>
        <strain evidence="4 5">TBRC 11910</strain>
    </source>
</reference>
<dbReference type="Pfam" id="PF04233">
    <property type="entry name" value="Phage_Mu_F"/>
    <property type="match status" value="1"/>
</dbReference>
<evidence type="ECO:0008006" key="6">
    <source>
        <dbReference type="Google" id="ProtNLM"/>
    </source>
</evidence>
<comment type="caution">
    <text evidence="4">The sequence shown here is derived from an EMBL/GenBank/DDBJ whole genome shotgun (WGS) entry which is preliminary data.</text>
</comment>
<gene>
    <name evidence="4" type="ORF">HH308_06255</name>
</gene>
<dbReference type="InterPro" id="IPR028908">
    <property type="entry name" value="Tox-PL_dom"/>
</dbReference>
<feature type="domain" description="Phage head morphogenesis" evidence="2">
    <location>
        <begin position="136"/>
        <end position="305"/>
    </location>
</feature>
<accession>A0A848KP43</accession>
<keyword evidence="5" id="KW-1185">Reference proteome</keyword>
<dbReference type="Proteomes" id="UP000550729">
    <property type="component" value="Unassembled WGS sequence"/>
</dbReference>
<name>A0A848KP43_9ACTN</name>
<feature type="domain" description="Tox-PL" evidence="3">
    <location>
        <begin position="496"/>
        <end position="648"/>
    </location>
</feature>
<dbReference type="InterPro" id="IPR006528">
    <property type="entry name" value="Phage_head_morphogenesis_dom"/>
</dbReference>
<evidence type="ECO:0000313" key="4">
    <source>
        <dbReference type="EMBL" id="NMO00814.1"/>
    </source>
</evidence>
<dbReference type="Pfam" id="PF15644">
    <property type="entry name" value="Gln_amidase"/>
    <property type="match status" value="1"/>
</dbReference>
<evidence type="ECO:0000256" key="1">
    <source>
        <dbReference type="SAM" id="MobiDB-lite"/>
    </source>
</evidence>
<evidence type="ECO:0000259" key="3">
    <source>
        <dbReference type="Pfam" id="PF15644"/>
    </source>
</evidence>
<proteinExistence type="predicted"/>
<dbReference type="RefSeq" id="WP_170193320.1">
    <property type="nucleotide sequence ID" value="NZ_JABBNB010000005.1"/>
</dbReference>